<feature type="transmembrane region" description="Helical" evidence="6">
    <location>
        <begin position="216"/>
        <end position="234"/>
    </location>
</feature>
<protein>
    <submittedName>
        <fullName evidence="7">Flippase-like domain-containing protein</fullName>
    </submittedName>
</protein>
<evidence type="ECO:0000256" key="6">
    <source>
        <dbReference type="SAM" id="Phobius"/>
    </source>
</evidence>
<keyword evidence="3 6" id="KW-0812">Transmembrane</keyword>
<evidence type="ECO:0000313" key="8">
    <source>
        <dbReference type="Proteomes" id="UP000643701"/>
    </source>
</evidence>
<feature type="transmembrane region" description="Helical" evidence="6">
    <location>
        <begin position="9"/>
        <end position="26"/>
    </location>
</feature>
<name>A0A967ABH1_9FLAO</name>
<evidence type="ECO:0000256" key="3">
    <source>
        <dbReference type="ARBA" id="ARBA00022692"/>
    </source>
</evidence>
<keyword evidence="5 6" id="KW-0472">Membrane</keyword>
<evidence type="ECO:0000256" key="1">
    <source>
        <dbReference type="ARBA" id="ARBA00004651"/>
    </source>
</evidence>
<keyword evidence="8" id="KW-1185">Reference proteome</keyword>
<evidence type="ECO:0000256" key="2">
    <source>
        <dbReference type="ARBA" id="ARBA00022475"/>
    </source>
</evidence>
<dbReference type="EMBL" id="JAANAS010000033">
    <property type="protein sequence ID" value="NGZ89207.1"/>
    <property type="molecule type" value="Genomic_DNA"/>
</dbReference>
<evidence type="ECO:0000256" key="5">
    <source>
        <dbReference type="ARBA" id="ARBA00023136"/>
    </source>
</evidence>
<evidence type="ECO:0000256" key="4">
    <source>
        <dbReference type="ARBA" id="ARBA00022989"/>
    </source>
</evidence>
<dbReference type="Pfam" id="PF03706">
    <property type="entry name" value="LPG_synthase_TM"/>
    <property type="match status" value="1"/>
</dbReference>
<sequence length="324" mass="36047">MNKQASKGLKIAIPLLLGLVFIWYSVSTSSEEELKTVWQKIKNANFYWIGLSIIMGIAAHISRAIRWKYLLAPLGCKPALYNSFFALMLGYLSNLGIPRSGELLRAATLSSYHEINFDKSFGTIVSERLIDMFCLLLIIGLAMILQAPVIIDFFTSKDIDFLSSIGLLILGIGVVFAASKLLKNSSHKWVQKISKFLAGLIHGMKSITQIKNKKKFLFHTFFIWAMYVGIFWVTKYSIEETSQLNFGVILVAFIVGSFSISVTSGGLGVYPVAIAAVLSIYDVDKQSGEALGWILWAAQTLIMLVLGLISVILLPLFNRKQIFN</sequence>
<dbReference type="PANTHER" id="PTHR39087:SF2">
    <property type="entry name" value="UPF0104 MEMBRANE PROTEIN MJ1595"/>
    <property type="match status" value="1"/>
</dbReference>
<dbReference type="GO" id="GO:0005886">
    <property type="term" value="C:plasma membrane"/>
    <property type="evidence" value="ECO:0007669"/>
    <property type="project" value="UniProtKB-SubCell"/>
</dbReference>
<keyword evidence="2" id="KW-1003">Cell membrane</keyword>
<keyword evidence="4 6" id="KW-1133">Transmembrane helix</keyword>
<comment type="caution">
    <text evidence="7">The sequence shown here is derived from an EMBL/GenBank/DDBJ whole genome shotgun (WGS) entry which is preliminary data.</text>
</comment>
<feature type="transmembrane region" description="Helical" evidence="6">
    <location>
        <begin position="46"/>
        <end position="65"/>
    </location>
</feature>
<feature type="transmembrane region" description="Helical" evidence="6">
    <location>
        <begin position="246"/>
        <end position="278"/>
    </location>
</feature>
<reference evidence="7" key="1">
    <citation type="submission" date="2020-03" db="EMBL/GenBank/DDBJ databases">
        <title>Psychroflexus Maritimus sp. nov., isolate from marine sediment.</title>
        <authorList>
            <person name="Zhong Y.-L."/>
        </authorList>
    </citation>
    <scope>NUCLEOTIDE SEQUENCE</scope>
    <source>
        <strain evidence="7">C1</strain>
    </source>
</reference>
<dbReference type="InterPro" id="IPR022791">
    <property type="entry name" value="L-PG_synthase/AglD"/>
</dbReference>
<accession>A0A967ABH1</accession>
<feature type="transmembrane region" description="Helical" evidence="6">
    <location>
        <begin position="290"/>
        <end position="317"/>
    </location>
</feature>
<gene>
    <name evidence="7" type="ORF">G7034_02965</name>
</gene>
<dbReference type="RefSeq" id="WP_166399474.1">
    <property type="nucleotide sequence ID" value="NZ_JAANAS010000033.1"/>
</dbReference>
<evidence type="ECO:0000313" key="7">
    <source>
        <dbReference type="EMBL" id="NGZ89207.1"/>
    </source>
</evidence>
<comment type="subcellular location">
    <subcellularLocation>
        <location evidence="1">Cell membrane</location>
        <topology evidence="1">Multi-pass membrane protein</topology>
    </subcellularLocation>
</comment>
<organism evidence="7 8">
    <name type="scientific">Psychroflexus maritimus</name>
    <dbReference type="NCBI Taxonomy" id="2714865"/>
    <lineage>
        <taxon>Bacteria</taxon>
        <taxon>Pseudomonadati</taxon>
        <taxon>Bacteroidota</taxon>
        <taxon>Flavobacteriia</taxon>
        <taxon>Flavobacteriales</taxon>
        <taxon>Flavobacteriaceae</taxon>
        <taxon>Psychroflexus</taxon>
    </lineage>
</organism>
<dbReference type="AlphaFoldDB" id="A0A967ABH1"/>
<feature type="transmembrane region" description="Helical" evidence="6">
    <location>
        <begin position="161"/>
        <end position="182"/>
    </location>
</feature>
<proteinExistence type="predicted"/>
<dbReference type="Proteomes" id="UP000643701">
    <property type="component" value="Unassembled WGS sequence"/>
</dbReference>
<feature type="transmembrane region" description="Helical" evidence="6">
    <location>
        <begin position="129"/>
        <end position="149"/>
    </location>
</feature>
<dbReference type="NCBIfam" id="TIGR00374">
    <property type="entry name" value="flippase-like domain"/>
    <property type="match status" value="1"/>
</dbReference>
<dbReference type="PANTHER" id="PTHR39087">
    <property type="entry name" value="UPF0104 MEMBRANE PROTEIN MJ1595"/>
    <property type="match status" value="1"/>
</dbReference>